<evidence type="ECO:0000256" key="2">
    <source>
        <dbReference type="SAM" id="Phobius"/>
    </source>
</evidence>
<feature type="transmembrane region" description="Helical" evidence="2">
    <location>
        <begin position="101"/>
        <end position="118"/>
    </location>
</feature>
<keyword evidence="4" id="KW-1185">Reference proteome</keyword>
<feature type="region of interest" description="Disordered" evidence="1">
    <location>
        <begin position="17"/>
        <end position="40"/>
    </location>
</feature>
<evidence type="ECO:0000313" key="3">
    <source>
        <dbReference type="EMBL" id="NGN43837.1"/>
    </source>
</evidence>
<feature type="transmembrane region" description="Helical" evidence="2">
    <location>
        <begin position="44"/>
        <end position="64"/>
    </location>
</feature>
<feature type="transmembrane region" description="Helical" evidence="2">
    <location>
        <begin position="243"/>
        <end position="266"/>
    </location>
</feature>
<feature type="region of interest" description="Disordered" evidence="1">
    <location>
        <begin position="446"/>
        <end position="482"/>
    </location>
</feature>
<feature type="transmembrane region" description="Helical" evidence="2">
    <location>
        <begin position="70"/>
        <end position="89"/>
    </location>
</feature>
<keyword evidence="2" id="KW-0812">Transmembrane</keyword>
<feature type="compositionally biased region" description="Basic and acidic residues" evidence="1">
    <location>
        <begin position="447"/>
        <end position="462"/>
    </location>
</feature>
<organism evidence="3 4">
    <name type="scientific">Mesorhizobium zhangyense</name>
    <dbReference type="NCBI Taxonomy" id="1776730"/>
    <lineage>
        <taxon>Bacteria</taxon>
        <taxon>Pseudomonadati</taxon>
        <taxon>Pseudomonadota</taxon>
        <taxon>Alphaproteobacteria</taxon>
        <taxon>Hyphomicrobiales</taxon>
        <taxon>Phyllobacteriaceae</taxon>
        <taxon>Mesorhizobium</taxon>
    </lineage>
</organism>
<evidence type="ECO:0000313" key="4">
    <source>
        <dbReference type="Proteomes" id="UP000481252"/>
    </source>
</evidence>
<dbReference type="RefSeq" id="WP_165120238.1">
    <property type="nucleotide sequence ID" value="NZ_JAAKZG010000011.1"/>
</dbReference>
<reference evidence="3 4" key="1">
    <citation type="submission" date="2020-02" db="EMBL/GenBank/DDBJ databases">
        <title>Genome sequence of the type strain CGMCC 1.15528 of Mesorhizobium zhangyense.</title>
        <authorList>
            <person name="Gao J."/>
            <person name="Sun J."/>
        </authorList>
    </citation>
    <scope>NUCLEOTIDE SEQUENCE [LARGE SCALE GENOMIC DNA]</scope>
    <source>
        <strain evidence="3 4">CGMCC 1.15528</strain>
    </source>
</reference>
<accession>A0A7C9RA77</accession>
<proteinExistence type="predicted"/>
<dbReference type="Proteomes" id="UP000481252">
    <property type="component" value="Unassembled WGS sequence"/>
</dbReference>
<feature type="transmembrane region" description="Helical" evidence="2">
    <location>
        <begin position="364"/>
        <end position="384"/>
    </location>
</feature>
<name>A0A7C9RA77_9HYPH</name>
<keyword evidence="2" id="KW-0472">Membrane</keyword>
<feature type="transmembrane region" description="Helical" evidence="2">
    <location>
        <begin position="155"/>
        <end position="186"/>
    </location>
</feature>
<evidence type="ECO:0008006" key="5">
    <source>
        <dbReference type="Google" id="ProtNLM"/>
    </source>
</evidence>
<feature type="transmembrane region" description="Helical" evidence="2">
    <location>
        <begin position="211"/>
        <end position="231"/>
    </location>
</feature>
<feature type="transmembrane region" description="Helical" evidence="2">
    <location>
        <begin position="124"/>
        <end position="143"/>
    </location>
</feature>
<gene>
    <name evidence="3" type="ORF">G6N74_22485</name>
</gene>
<keyword evidence="2" id="KW-1133">Transmembrane helix</keyword>
<dbReference type="EMBL" id="JAAKZG010000011">
    <property type="protein sequence ID" value="NGN43837.1"/>
    <property type="molecule type" value="Genomic_DNA"/>
</dbReference>
<evidence type="ECO:0000256" key="1">
    <source>
        <dbReference type="SAM" id="MobiDB-lite"/>
    </source>
</evidence>
<comment type="caution">
    <text evidence="3">The sequence shown here is derived from an EMBL/GenBank/DDBJ whole genome shotgun (WGS) entry which is preliminary data.</text>
</comment>
<dbReference type="AlphaFoldDB" id="A0A7C9RA77"/>
<sequence length="482" mass="54013">MVDGTFGAVSDHAGEVRQGRQSGAGRLSARAEQSGREKSTHRGLPWPVFLFMAGLLIPWIITIGPIRMSLYRFILLAFLLPCLIGWISGKAGRIRVADISFILYCFWCFLAIGMIHGFDYAFQPSGMIFIETVGAYMLARCFIRDADDFYNMVRMLLRLVTLLLPFAVFEAITGRNILLSVFAAVYPTFPDNFVDPRWGMRRVQSVFEHPILYGVVCASALAFTHMVLGYGKSFVGRWRGTGIVIAATFFSLSAGPMTALASQGMLLGWNWVFRNIEARWKILCAFGFLAAMSIELLSNRSVPVVFMSYFSFDESSAYVRAEIYRYGSASIMNHPLFGVGFGYWERPSWMSPSIDMFWIIDGVRHGLPAELFMALGFFAVYLPVAFRSGLDERTQAYKTAFVIAMTGFFLVGWTVYFWNATYVIFIFLIGSGVWILDVETDAVAAAPRDRSRGETAGNDRRNGRVAGRGKQPVAEGRKRPYA</sequence>
<protein>
    <recommendedName>
        <fullName evidence="5">O-antigen ligase family protein</fullName>
    </recommendedName>
</protein>